<proteinExistence type="predicted"/>
<dbReference type="EMBL" id="AP028914">
    <property type="protein sequence ID" value="BES95214.1"/>
    <property type="molecule type" value="Genomic_DNA"/>
</dbReference>
<evidence type="ECO:0000313" key="1">
    <source>
        <dbReference type="EMBL" id="BES95214.1"/>
    </source>
</evidence>
<dbReference type="Proteomes" id="UP001307889">
    <property type="component" value="Chromosome 6"/>
</dbReference>
<accession>A0ABN7ASN3</accession>
<gene>
    <name evidence="1" type="ORF">NTJ_08023</name>
</gene>
<evidence type="ECO:0000313" key="2">
    <source>
        <dbReference type="Proteomes" id="UP001307889"/>
    </source>
</evidence>
<keyword evidence="2" id="KW-1185">Reference proteome</keyword>
<protein>
    <submittedName>
        <fullName evidence="1">Uncharacterized protein</fullName>
    </submittedName>
</protein>
<organism evidence="1 2">
    <name type="scientific">Nesidiocoris tenuis</name>
    <dbReference type="NCBI Taxonomy" id="355587"/>
    <lineage>
        <taxon>Eukaryota</taxon>
        <taxon>Metazoa</taxon>
        <taxon>Ecdysozoa</taxon>
        <taxon>Arthropoda</taxon>
        <taxon>Hexapoda</taxon>
        <taxon>Insecta</taxon>
        <taxon>Pterygota</taxon>
        <taxon>Neoptera</taxon>
        <taxon>Paraneoptera</taxon>
        <taxon>Hemiptera</taxon>
        <taxon>Heteroptera</taxon>
        <taxon>Panheteroptera</taxon>
        <taxon>Cimicomorpha</taxon>
        <taxon>Miridae</taxon>
        <taxon>Dicyphina</taxon>
        <taxon>Nesidiocoris</taxon>
    </lineage>
</organism>
<name>A0ABN7ASN3_9HEMI</name>
<sequence length="86" mass="9694">MTRKTQVWRVDWSDVTARYHPRPIRGACQTQSLRPSLARDAVHFGVSLPPHFLSPCPVAFSEKRVFTSFPGLLSSSGRMFSVYAGR</sequence>
<reference evidence="1 2" key="1">
    <citation type="submission" date="2023-09" db="EMBL/GenBank/DDBJ databases">
        <title>Nesidiocoris tenuis whole genome shotgun sequence.</title>
        <authorList>
            <person name="Shibata T."/>
            <person name="Shimoda M."/>
            <person name="Kobayashi T."/>
            <person name="Uehara T."/>
        </authorList>
    </citation>
    <scope>NUCLEOTIDE SEQUENCE [LARGE SCALE GENOMIC DNA]</scope>
    <source>
        <strain evidence="1 2">Japan</strain>
    </source>
</reference>